<dbReference type="AlphaFoldDB" id="A0AAV7Y9G2"/>
<organism evidence="1 3">
    <name type="scientific">Anaeramoeba flamelloides</name>
    <dbReference type="NCBI Taxonomy" id="1746091"/>
    <lineage>
        <taxon>Eukaryota</taxon>
        <taxon>Metamonada</taxon>
        <taxon>Anaeramoebidae</taxon>
        <taxon>Anaeramoeba</taxon>
    </lineage>
</organism>
<evidence type="ECO:0000313" key="2">
    <source>
        <dbReference type="EMBL" id="KAJ6228113.1"/>
    </source>
</evidence>
<reference evidence="2" key="1">
    <citation type="submission" date="2022-08" db="EMBL/GenBank/DDBJ databases">
        <title>Novel sulfate-reducing endosymbionts in the free-living metamonad Anaeramoeba.</title>
        <authorList>
            <person name="Jerlstrom-Hultqvist J."/>
            <person name="Cepicka I."/>
            <person name="Gallot-Lavallee L."/>
            <person name="Salas-Leiva D."/>
            <person name="Curtis B.A."/>
            <person name="Zahonova K."/>
            <person name="Pipaliya S."/>
            <person name="Dacks J."/>
            <person name="Roger A.J."/>
        </authorList>
    </citation>
    <scope>NUCLEOTIDE SEQUENCE</scope>
    <source>
        <strain evidence="2">Schooner1</strain>
    </source>
</reference>
<gene>
    <name evidence="1" type="ORF">M0812_28599</name>
    <name evidence="2" type="ORF">M0813_08937</name>
</gene>
<reference evidence="1" key="2">
    <citation type="submission" date="2022-08" db="EMBL/GenBank/DDBJ databases">
        <title>Novel sulphate-reducing endosymbionts in the free-living metamonad Anaeramoeba.</title>
        <authorList>
            <person name="Jerlstrom-Hultqvist J."/>
            <person name="Cepicka I."/>
            <person name="Gallot-Lavallee L."/>
            <person name="Salas-Leiva D."/>
            <person name="Curtis B.A."/>
            <person name="Zahonova K."/>
            <person name="Pipaliya S."/>
            <person name="Dacks J."/>
            <person name="Roger A.J."/>
        </authorList>
    </citation>
    <scope>NUCLEOTIDE SEQUENCE</scope>
    <source>
        <strain evidence="1">Busselton2</strain>
    </source>
</reference>
<dbReference type="EMBL" id="JANTQA010000070">
    <property type="protein sequence ID" value="KAJ3426149.1"/>
    <property type="molecule type" value="Genomic_DNA"/>
</dbReference>
<evidence type="ECO:0000313" key="3">
    <source>
        <dbReference type="Proteomes" id="UP001146793"/>
    </source>
</evidence>
<protein>
    <submittedName>
        <fullName evidence="1">Uncharacterized protein</fullName>
    </submittedName>
</protein>
<keyword evidence="4" id="KW-1185">Reference proteome</keyword>
<evidence type="ECO:0000313" key="4">
    <source>
        <dbReference type="Proteomes" id="UP001150062"/>
    </source>
</evidence>
<accession>A0AAV7Y9G2</accession>
<name>A0AAV7Y9G2_9EUKA</name>
<dbReference type="Proteomes" id="UP001150062">
    <property type="component" value="Unassembled WGS sequence"/>
</dbReference>
<sequence length="218" mass="26048">MSQSTKQKFSLKNYKTNKTESVTLKQISKEMDLPEKLISPKIVNYYKLALNSREIGSRLKDKAKTEKNDEGATLHRDSGLCGQSFEMYSYCEKYFVYCEQNFRSVHNYLMATLSKFLQVICKYRMMMVQKRRLDKIRDQLEKSVQSNSNMTNEQHIFYHKELLNIFSVFEAWEDYQKLKNTLQVKISDFDFLEQNSLEAILFVKSICNFDYRYYGKYK</sequence>
<evidence type="ECO:0000313" key="1">
    <source>
        <dbReference type="EMBL" id="KAJ3426149.1"/>
    </source>
</evidence>
<proteinExistence type="predicted"/>
<dbReference type="Proteomes" id="UP001146793">
    <property type="component" value="Unassembled WGS sequence"/>
</dbReference>
<dbReference type="EMBL" id="JAOAOG010000329">
    <property type="protein sequence ID" value="KAJ6228113.1"/>
    <property type="molecule type" value="Genomic_DNA"/>
</dbReference>
<comment type="caution">
    <text evidence="1">The sequence shown here is derived from an EMBL/GenBank/DDBJ whole genome shotgun (WGS) entry which is preliminary data.</text>
</comment>